<dbReference type="InterPro" id="IPR029444">
    <property type="entry name" value="INTS5_C"/>
</dbReference>
<dbReference type="InterPro" id="IPR029445">
    <property type="entry name" value="INTS5_N"/>
</dbReference>
<dbReference type="PANTHER" id="PTHR31697">
    <property type="entry name" value="INTEGRATOR COMPLEX SUBUNIT 5"/>
    <property type="match status" value="1"/>
</dbReference>
<dbReference type="InterPro" id="IPR016024">
    <property type="entry name" value="ARM-type_fold"/>
</dbReference>
<dbReference type="OMA" id="KDFCVHS"/>
<dbReference type="PANTHER" id="PTHR31697:SF2">
    <property type="entry name" value="INTEGRATOR COMPLEX SUBUNIT 5"/>
    <property type="match status" value="1"/>
</dbReference>
<dbReference type="GO" id="GO:0160232">
    <property type="term" value="C:INTAC complex"/>
    <property type="evidence" value="ECO:0007669"/>
    <property type="project" value="Ensembl"/>
</dbReference>
<dbReference type="GO" id="GO:0032039">
    <property type="term" value="C:integrator complex"/>
    <property type="evidence" value="ECO:0007669"/>
    <property type="project" value="Ensembl"/>
</dbReference>
<reference evidence="3" key="2">
    <citation type="submission" date="2025-09" db="UniProtKB">
        <authorList>
            <consortium name="Ensembl"/>
        </authorList>
    </citation>
    <scope>IDENTIFICATION</scope>
</reference>
<dbReference type="InterPro" id="IPR040316">
    <property type="entry name" value="INTS5"/>
</dbReference>
<organism evidence="3 4">
    <name type="scientific">Naja naja</name>
    <name type="common">Indian cobra</name>
    <dbReference type="NCBI Taxonomy" id="35670"/>
    <lineage>
        <taxon>Eukaryota</taxon>
        <taxon>Metazoa</taxon>
        <taxon>Chordata</taxon>
        <taxon>Craniata</taxon>
        <taxon>Vertebrata</taxon>
        <taxon>Euteleostomi</taxon>
        <taxon>Lepidosauria</taxon>
        <taxon>Squamata</taxon>
        <taxon>Bifurcata</taxon>
        <taxon>Unidentata</taxon>
        <taxon>Episquamata</taxon>
        <taxon>Toxicofera</taxon>
        <taxon>Serpentes</taxon>
        <taxon>Colubroidea</taxon>
        <taxon>Elapidae</taxon>
        <taxon>Elapinae</taxon>
        <taxon>Naja</taxon>
    </lineage>
</organism>
<dbReference type="Ensembl" id="ENSNNAT00000007173.1">
    <property type="protein sequence ID" value="ENSNNAP00000006842.1"/>
    <property type="gene ID" value="ENSNNAG00000004637.1"/>
</dbReference>
<evidence type="ECO:0000313" key="4">
    <source>
        <dbReference type="Proteomes" id="UP000694559"/>
    </source>
</evidence>
<feature type="domain" description="Integrator complex subunit 5 C-terminal" evidence="2">
    <location>
        <begin position="351"/>
        <end position="1039"/>
    </location>
</feature>
<reference evidence="3" key="1">
    <citation type="submission" date="2025-08" db="UniProtKB">
        <authorList>
            <consortium name="Ensembl"/>
        </authorList>
    </citation>
    <scope>IDENTIFICATION</scope>
</reference>
<dbReference type="GeneTree" id="ENSGT00390000008374"/>
<dbReference type="Pfam" id="PF14838">
    <property type="entry name" value="INTS5_C"/>
    <property type="match status" value="1"/>
</dbReference>
<gene>
    <name evidence="3" type="primary">INTS5</name>
</gene>
<proteinExistence type="predicted"/>
<dbReference type="GO" id="GO:0034472">
    <property type="term" value="P:snRNA 3'-end processing"/>
    <property type="evidence" value="ECO:0007669"/>
    <property type="project" value="TreeGrafter"/>
</dbReference>
<dbReference type="OrthoDB" id="69088at2759"/>
<evidence type="ECO:0000259" key="1">
    <source>
        <dbReference type="Pfam" id="PF14837"/>
    </source>
</evidence>
<dbReference type="Pfam" id="PF14837">
    <property type="entry name" value="INTS5_N"/>
    <property type="match status" value="1"/>
</dbReference>
<dbReference type="GO" id="GO:0160240">
    <property type="term" value="P:RNA polymerase II transcription initiation surveillance"/>
    <property type="evidence" value="ECO:0007669"/>
    <property type="project" value="Ensembl"/>
</dbReference>
<dbReference type="AlphaFoldDB" id="A0A8C6VP89"/>
<dbReference type="GO" id="GO:0005654">
    <property type="term" value="C:nucleoplasm"/>
    <property type="evidence" value="ECO:0007669"/>
    <property type="project" value="Ensembl"/>
</dbReference>
<dbReference type="SUPFAM" id="SSF48371">
    <property type="entry name" value="ARM repeat"/>
    <property type="match status" value="1"/>
</dbReference>
<accession>A0A8C6VP89</accession>
<dbReference type="Proteomes" id="UP000694559">
    <property type="component" value="Unplaced"/>
</dbReference>
<protein>
    <submittedName>
        <fullName evidence="3">Integrator complex subunit 5</fullName>
    </submittedName>
</protein>
<keyword evidence="4" id="KW-1185">Reference proteome</keyword>
<name>A0A8C6VP89_NAJNA</name>
<sequence>MVPSVKVSPKLKQLVVNKNPLRPVRNVCFRVEKPRGALRHLTLSVRRFNSSPMLGPSVRRRKRGKTRGERGFLKSFLGISAGAGMSALCDSAGVVGPPGSAPSPKPAAAPPSLSSQELAQEIKAFLSGVDPVHGNKLTIKEHARCAILLLRNLPPARSAVLEHLRSVFDEYVCTYLLELEAGDGGMGGLRSQGPNLDDVVSEIQTVLSEFVRLNPKAWAALVSSWSIDLMGQLSSKYAGRHDVPHASSLNELLQLWMSCKATRVLMEIYTQCLSSMINTCPDACVDALLDTSVQHSPHFDWVVAHIGSSFPNTIINRVLSCGLKDFCVHGTASSDLLLFPSSTAADKRVPKIASVVGILGHLASRHSESIKQELLRMFHRSLGPTRDQQQKATVPFLLQLAVMSPTLLSTISAELVDSLKPSVLNQLHQHFAALPREELENMVSIVVHLICQTSGGAYCTLQFLVNTAMPASVITTPGLAVHDSVREACDRVIQLLLLNLQKLVYNRGLASLVEAPPRVVPFLDDLKNHMQELCTETLKLERKRFLWLHQLLVLLSVYSTPSCASEALFYLLTLAKSQEELSLATQLYTVLSSCMTDLLPALVKKSVRQLHAGFLSEQHMAQLFQNLALIMQWEGESPASMGHQLGQAVSFHIYDFGQLLLHSNPEVAQAAALLLSVCPMPKAIRPAHLLFLVRSSVHHFFSVLRDKSPAGISYGSRLLCGLSGASPTASKAILQYLVEGALHQGNAELFGGTAEPPAARNITLEATKLSLLDINRRFMAAVNFSGSVWSVFHAGVIGRGLKPPQALHRQEPEEISHNVQVFLSLLLRCCGAGRSGPPELPRGNAISPEAAKTVAVVLVETVCPDVTNSELAWPPEEHTHNTVERDIRIGRCFRDNPLLFELLKLVAVGRPALCYCSVLLRGLMATLMAHWEACRENDTTNFPWALQASCALVACMGEGHLLPPILSNMHEIFDQLAPFEVHLLLLSVWDYMRDNSPLPQKFSFDASTGLFFRDFSRDTDAGKYLYVLHSVVHKNIDRLGLLSGRFHP</sequence>
<evidence type="ECO:0000259" key="2">
    <source>
        <dbReference type="Pfam" id="PF14838"/>
    </source>
</evidence>
<dbReference type="GO" id="GO:0005829">
    <property type="term" value="C:cytosol"/>
    <property type="evidence" value="ECO:0007669"/>
    <property type="project" value="Ensembl"/>
</dbReference>
<feature type="domain" description="Integrator complex subunit 5 N-terminal" evidence="1">
    <location>
        <begin position="116"/>
        <end position="327"/>
    </location>
</feature>
<evidence type="ECO:0000313" key="3">
    <source>
        <dbReference type="Ensembl" id="ENSNNAP00000006842.1"/>
    </source>
</evidence>